<accession>A0A7R9CUE7</accession>
<sequence length="868" mass="98165">MTKKVNSDLRFKRGAQYYQRKGAGDYDANRPFRGYNPPSKGHFQVPSRFRGIIFVPPLRLQTNINPYPRRGSLRSPEKTVLEPSDQQSAGKVVSAHDVELRLQVAATFRENIVNVFGYILNRPVFVLSLHLYSSLYDLYMAARLRRIRATELLVDIENMANQDPKNQFITLFQTMNKVVPQYLIGAIKTWLDALRSDKVNINAILRPNGGPQVTSFISGISASFLPLLKEPLKFSPQSELKSPKEICSSMGKLICNTMGGLIDRLFQPTQQLVAGILLNVELSRFNPEVNEATSYIADVLRETRPELEYTLSFLSNQDLTNPYNLLIKVVSQLAKDSDDTNVKEASLAIVNDLRPPSYITFNPDFPSISPIVSPSKIEYELLFRTVSPGEYPNDVVEAKEVIVEALNNKLDMEMVLSGFVRHDYTNPRDLLIGLLDRMRRRTNLPEYLIDHVNMLSVHLKMKRAAIKMEPRAVRGFGDVILLFDGFKSPGIPGRIRYPAMGILQELSNENVDWNKVFNKFPPHENSRPRQLVVVILNYLLPTIRNLQLHDDIIHFVSQLETGGEPRECPIVVCHSRTSVVVATTTLVPPSTSSQTRAPTSSTTPVPSSVDHVDRDNLINTLGTNYIHDPRYHIMVDFLKLPSFSGYFGSNFNVDLYSTTGSLLQAIINFTLHSWGARNNSQLRDALEFFKDKIALNGYGATQVSFLPTIVTKNIDMNEVIYTTIDVERLAKDGKEEQLTTVIHFLINSFVDRMSGFDLARYKTKTEFLIGFFNYLRSLSSVPSDIKISINDIIPYVMLSKKNSMAPGRNQAIPIEWSPFVGEDSAIFCRYRVSCCQYYEPSSRTPQFSGPEPLLIYSNISSFVLLKLT</sequence>
<feature type="region of interest" description="Disordered" evidence="1">
    <location>
        <begin position="588"/>
        <end position="609"/>
    </location>
</feature>
<feature type="compositionally biased region" description="Polar residues" evidence="1">
    <location>
        <begin position="588"/>
        <end position="597"/>
    </location>
</feature>
<evidence type="ECO:0000256" key="1">
    <source>
        <dbReference type="SAM" id="MobiDB-lite"/>
    </source>
</evidence>
<gene>
    <name evidence="2" type="ORF">TPSB3V08_LOCUS3689</name>
</gene>
<protein>
    <submittedName>
        <fullName evidence="2">Uncharacterized protein</fullName>
    </submittedName>
</protein>
<name>A0A7R9CUE7_TIMPO</name>
<feature type="compositionally biased region" description="Low complexity" evidence="1">
    <location>
        <begin position="598"/>
        <end position="609"/>
    </location>
</feature>
<organism evidence="2">
    <name type="scientific">Timema poppense</name>
    <name type="common">Walking stick</name>
    <dbReference type="NCBI Taxonomy" id="170557"/>
    <lineage>
        <taxon>Eukaryota</taxon>
        <taxon>Metazoa</taxon>
        <taxon>Ecdysozoa</taxon>
        <taxon>Arthropoda</taxon>
        <taxon>Hexapoda</taxon>
        <taxon>Insecta</taxon>
        <taxon>Pterygota</taxon>
        <taxon>Neoptera</taxon>
        <taxon>Polyneoptera</taxon>
        <taxon>Phasmatodea</taxon>
        <taxon>Timematodea</taxon>
        <taxon>Timematoidea</taxon>
        <taxon>Timematidae</taxon>
        <taxon>Timema</taxon>
    </lineage>
</organism>
<feature type="region of interest" description="Disordered" evidence="1">
    <location>
        <begin position="65"/>
        <end position="86"/>
    </location>
</feature>
<dbReference type="EMBL" id="OD001642">
    <property type="protein sequence ID" value="CAD7402702.1"/>
    <property type="molecule type" value="Genomic_DNA"/>
</dbReference>
<reference evidence="2" key="1">
    <citation type="submission" date="2020-11" db="EMBL/GenBank/DDBJ databases">
        <authorList>
            <person name="Tran Van P."/>
        </authorList>
    </citation>
    <scope>NUCLEOTIDE SEQUENCE</scope>
</reference>
<proteinExistence type="predicted"/>
<evidence type="ECO:0000313" key="2">
    <source>
        <dbReference type="EMBL" id="CAD7402702.1"/>
    </source>
</evidence>
<dbReference type="AlphaFoldDB" id="A0A7R9CUE7"/>